<dbReference type="SUPFAM" id="SSF50494">
    <property type="entry name" value="Trypsin-like serine proteases"/>
    <property type="match status" value="1"/>
</dbReference>
<dbReference type="RefSeq" id="WP_258877176.1">
    <property type="nucleotide sequence ID" value="NZ_CP048914.1"/>
</dbReference>
<sequence>MMKKIALMITVLVFGVGLTACVPIPDEIDTSYTESELRDLIEDVFEEQQDNVYTEDEIKAIIEEYVATTVVATTLTDQEIEDLIEQLILESSVATIYTQTELEDLIAEMIALSDVAVSYSIENFQLDITTVLAEVKDGVVGVVASINEDESSSGSGVIYKKDGDEYYVVTNEHVIEGSTEVAIVYEKNSLLFTIPAISVEVIGMDATTDIAVLKFTSDVDFTVIEFADSYEITEGDFVFAIGNPLGFDYYGTVTMGVISGTARYVQNDDVFDATLLQHDAAISPGNSGGALVDLEGKLVGINNMKIVTDDVSGIGFAIPSNTVQRVIDDLEDDGIIQRPYLGITSYVQVNDCGLDYGVCINIVEGGAAEDAGLRDGDVITGYKNLSTGMEEYLDIWNFNDLREAILNSNVTDTIQLRYIREDVEYESSTAVLGLHPDDLPTE</sequence>
<dbReference type="KEGG" id="xcl:G4Z02_06325"/>
<proteinExistence type="predicted"/>
<dbReference type="GO" id="GO:0006508">
    <property type="term" value="P:proteolysis"/>
    <property type="evidence" value="ECO:0007669"/>
    <property type="project" value="UniProtKB-KW"/>
</dbReference>
<keyword evidence="1 3" id="KW-0645">Protease</keyword>
<reference evidence="3 4" key="1">
    <citation type="submission" date="2020-02" db="EMBL/GenBank/DDBJ databases">
        <authorList>
            <person name="Zheng R.K."/>
            <person name="Sun C.M."/>
        </authorList>
    </citation>
    <scope>NUCLEOTIDE SEQUENCE [LARGE SCALE GENOMIC DNA]</scope>
    <source>
        <strain evidence="4">zrk13</strain>
    </source>
</reference>
<dbReference type="InterPro" id="IPR036034">
    <property type="entry name" value="PDZ_sf"/>
</dbReference>
<accession>A0A7L7KRM0</accession>
<evidence type="ECO:0000256" key="2">
    <source>
        <dbReference type="ARBA" id="ARBA00022801"/>
    </source>
</evidence>
<dbReference type="InterPro" id="IPR001940">
    <property type="entry name" value="Peptidase_S1C"/>
</dbReference>
<dbReference type="AlphaFoldDB" id="A0A7L7KRM0"/>
<evidence type="ECO:0000313" key="4">
    <source>
        <dbReference type="Proteomes" id="UP000514720"/>
    </source>
</evidence>
<evidence type="ECO:0000313" key="3">
    <source>
        <dbReference type="EMBL" id="QMS85383.1"/>
    </source>
</evidence>
<keyword evidence="2" id="KW-0378">Hydrolase</keyword>
<dbReference type="InterPro" id="IPR051201">
    <property type="entry name" value="Chloro_Bact_Ser_Proteases"/>
</dbReference>
<dbReference type="Pfam" id="PF13365">
    <property type="entry name" value="Trypsin_2"/>
    <property type="match status" value="1"/>
</dbReference>
<dbReference type="InterPro" id="IPR009003">
    <property type="entry name" value="Peptidase_S1_PA"/>
</dbReference>
<dbReference type="PRINTS" id="PR00834">
    <property type="entry name" value="PROTEASES2C"/>
</dbReference>
<keyword evidence="4" id="KW-1185">Reference proteome</keyword>
<dbReference type="PROSITE" id="PS51257">
    <property type="entry name" value="PROKAR_LIPOPROTEIN"/>
    <property type="match status" value="1"/>
</dbReference>
<dbReference type="EMBL" id="CP048914">
    <property type="protein sequence ID" value="QMS85383.1"/>
    <property type="molecule type" value="Genomic_DNA"/>
</dbReference>
<gene>
    <name evidence="3" type="ORF">G4Z02_06325</name>
</gene>
<dbReference type="Proteomes" id="UP000514720">
    <property type="component" value="Chromosome"/>
</dbReference>
<dbReference type="Gene3D" id="2.40.10.120">
    <property type="match status" value="1"/>
</dbReference>
<protein>
    <submittedName>
        <fullName evidence="3">Trypsin-like serine protease</fullName>
    </submittedName>
</protein>
<dbReference type="PANTHER" id="PTHR43343">
    <property type="entry name" value="PEPTIDASE S12"/>
    <property type="match status" value="1"/>
</dbReference>
<dbReference type="GO" id="GO:0004252">
    <property type="term" value="F:serine-type endopeptidase activity"/>
    <property type="evidence" value="ECO:0007669"/>
    <property type="project" value="InterPro"/>
</dbReference>
<dbReference type="PANTHER" id="PTHR43343:SF3">
    <property type="entry name" value="PROTEASE DO-LIKE 8, CHLOROPLASTIC"/>
    <property type="match status" value="1"/>
</dbReference>
<dbReference type="Gene3D" id="2.30.42.10">
    <property type="match status" value="1"/>
</dbReference>
<evidence type="ECO:0000256" key="1">
    <source>
        <dbReference type="ARBA" id="ARBA00022670"/>
    </source>
</evidence>
<organism evidence="3 4">
    <name type="scientific">Candidatus Xianfuyuplasma coldseepsis</name>
    <dbReference type="NCBI Taxonomy" id="2782163"/>
    <lineage>
        <taxon>Bacteria</taxon>
        <taxon>Bacillati</taxon>
        <taxon>Mycoplasmatota</taxon>
        <taxon>Mollicutes</taxon>
        <taxon>Candidatus Izemoplasmatales</taxon>
        <taxon>Candidatus Izemoplasmataceae</taxon>
        <taxon>Candidatus Xianfuyuplasma</taxon>
    </lineage>
</organism>
<dbReference type="SUPFAM" id="SSF50156">
    <property type="entry name" value="PDZ domain-like"/>
    <property type="match status" value="1"/>
</dbReference>
<name>A0A7L7KRM0_9MOLU</name>